<comment type="caution">
    <text evidence="1">The sequence shown here is derived from an EMBL/GenBank/DDBJ whole genome shotgun (WGS) entry which is preliminary data.</text>
</comment>
<dbReference type="RefSeq" id="WP_237445734.1">
    <property type="nucleotide sequence ID" value="NZ_CAKLPX010000004.1"/>
</dbReference>
<keyword evidence="2" id="KW-1185">Reference proteome</keyword>
<evidence type="ECO:0000313" key="2">
    <source>
        <dbReference type="Proteomes" id="UP000838100"/>
    </source>
</evidence>
<proteinExistence type="predicted"/>
<dbReference type="Pfam" id="PF10294">
    <property type="entry name" value="Methyltransf_16"/>
    <property type="match status" value="1"/>
</dbReference>
<dbReference type="PANTHER" id="PTHR14614:SF109">
    <property type="entry name" value="RIBOSOMAL LYSINE N-METHYLTRANSFERASE 5"/>
    <property type="match status" value="1"/>
</dbReference>
<dbReference type="Proteomes" id="UP000838100">
    <property type="component" value="Unassembled WGS sequence"/>
</dbReference>
<dbReference type="InterPro" id="IPR029063">
    <property type="entry name" value="SAM-dependent_MTases_sf"/>
</dbReference>
<dbReference type="EMBL" id="CAKLPX010000004">
    <property type="protein sequence ID" value="CAH0993052.1"/>
    <property type="molecule type" value="Genomic_DNA"/>
</dbReference>
<organism evidence="1 2">
    <name type="scientific">Sinobacterium norvegicum</name>
    <dbReference type="NCBI Taxonomy" id="1641715"/>
    <lineage>
        <taxon>Bacteria</taxon>
        <taxon>Pseudomonadati</taxon>
        <taxon>Pseudomonadota</taxon>
        <taxon>Gammaproteobacteria</taxon>
        <taxon>Cellvibrionales</taxon>
        <taxon>Spongiibacteraceae</taxon>
        <taxon>Sinobacterium</taxon>
    </lineage>
</organism>
<reference evidence="1" key="1">
    <citation type="submission" date="2021-12" db="EMBL/GenBank/DDBJ databases">
        <authorList>
            <person name="Rodrigo-Torres L."/>
            <person name="Arahal R. D."/>
            <person name="Lucena T."/>
        </authorList>
    </citation>
    <scope>NUCLEOTIDE SEQUENCE</scope>
    <source>
        <strain evidence="1">CECT 8267</strain>
    </source>
</reference>
<accession>A0ABN8EPW7</accession>
<sequence>MSITSHHNQQTVFGITVLNPSHPGIKKLKQDYPTTIHGDKVWDACYLLMAYFNRQPLQASDKVLEIGCGWGLSGIYLNKRFGCEVTAVDADADVFPYLQLHAAANQAEITTRKQRFEDITEAELATYDVLIAADVCFWDELNPVHCALIDKAVAAGVEKIVYADPEREPFIALAEYCADQHYAQVSAKRMQRPVDAKGALMVINNA</sequence>
<evidence type="ECO:0000313" key="1">
    <source>
        <dbReference type="EMBL" id="CAH0993052.1"/>
    </source>
</evidence>
<dbReference type="Gene3D" id="3.40.50.150">
    <property type="entry name" value="Vaccinia Virus protein VP39"/>
    <property type="match status" value="1"/>
</dbReference>
<dbReference type="PANTHER" id="PTHR14614">
    <property type="entry name" value="HEPATOCELLULAR CARCINOMA-ASSOCIATED ANTIGEN"/>
    <property type="match status" value="1"/>
</dbReference>
<dbReference type="InterPro" id="IPR019410">
    <property type="entry name" value="Methyltransf_16"/>
</dbReference>
<name>A0ABN8EPW7_9GAMM</name>
<gene>
    <name evidence="1" type="ORF">SIN8267_03191</name>
</gene>
<evidence type="ECO:0008006" key="3">
    <source>
        <dbReference type="Google" id="ProtNLM"/>
    </source>
</evidence>
<dbReference type="SUPFAM" id="SSF53335">
    <property type="entry name" value="S-adenosyl-L-methionine-dependent methyltransferases"/>
    <property type="match status" value="1"/>
</dbReference>
<protein>
    <recommendedName>
        <fullName evidence="3">Methyltransferase</fullName>
    </recommendedName>
</protein>
<dbReference type="CDD" id="cd02440">
    <property type="entry name" value="AdoMet_MTases"/>
    <property type="match status" value="1"/>
</dbReference>